<feature type="transmembrane region" description="Helical" evidence="1">
    <location>
        <begin position="87"/>
        <end position="108"/>
    </location>
</feature>
<keyword evidence="1" id="KW-0812">Transmembrane</keyword>
<evidence type="ECO:0008006" key="4">
    <source>
        <dbReference type="Google" id="ProtNLM"/>
    </source>
</evidence>
<feature type="transmembrane region" description="Helical" evidence="1">
    <location>
        <begin position="12"/>
        <end position="35"/>
    </location>
</feature>
<dbReference type="EMBL" id="JAGPXB010000012">
    <property type="protein sequence ID" value="MBQ0909431.1"/>
    <property type="molecule type" value="Genomic_DNA"/>
</dbReference>
<sequence length="246" mass="28054">MSILKELNESHISIKGLSISLFLVPFWYISFYLFGNDFYKLAGNIVVLAFCIIVSVTSSVLSLMFCDKVNRLARVETSLINNMSVSVILLTFWISFLIFITYSIEFLFNKLTYLYVFIVIYYTPILGFNALAMVWDNQKAKIEEEKENQITITINSVDKETKQRRVNKFDTVIVRKEGIGYLMKTFDKVGQYVTDPTGSVKIKIDSSKICDISVSGLNVLGGDMYNPGYLKDGQEINIEVVSIRNK</sequence>
<organism evidence="2 3">
    <name type="scientific">Flavobacterium erciyesense</name>
    <dbReference type="NCBI Taxonomy" id="2825842"/>
    <lineage>
        <taxon>Bacteria</taxon>
        <taxon>Pseudomonadati</taxon>
        <taxon>Bacteroidota</taxon>
        <taxon>Flavobacteriia</taxon>
        <taxon>Flavobacteriales</taxon>
        <taxon>Flavobacteriaceae</taxon>
        <taxon>Flavobacterium</taxon>
    </lineage>
</organism>
<dbReference type="Proteomes" id="UP000679008">
    <property type="component" value="Unassembled WGS sequence"/>
</dbReference>
<evidence type="ECO:0000313" key="2">
    <source>
        <dbReference type="EMBL" id="MBQ0909431.1"/>
    </source>
</evidence>
<gene>
    <name evidence="2" type="ORF">KBJ98_12010</name>
</gene>
<keyword evidence="1" id="KW-0472">Membrane</keyword>
<keyword evidence="1" id="KW-1133">Transmembrane helix</keyword>
<comment type="caution">
    <text evidence="2">The sequence shown here is derived from an EMBL/GenBank/DDBJ whole genome shotgun (WGS) entry which is preliminary data.</text>
</comment>
<name>A0ABS5D5X9_9FLAO</name>
<evidence type="ECO:0000313" key="3">
    <source>
        <dbReference type="Proteomes" id="UP000679008"/>
    </source>
</evidence>
<dbReference type="RefSeq" id="WP_210790990.1">
    <property type="nucleotide sequence ID" value="NZ_JAGPXB010000012.1"/>
</dbReference>
<keyword evidence="3" id="KW-1185">Reference proteome</keyword>
<protein>
    <recommendedName>
        <fullName evidence="4">PilZ domain-containing protein</fullName>
    </recommendedName>
</protein>
<feature type="transmembrane region" description="Helical" evidence="1">
    <location>
        <begin position="114"/>
        <end position="135"/>
    </location>
</feature>
<evidence type="ECO:0000256" key="1">
    <source>
        <dbReference type="SAM" id="Phobius"/>
    </source>
</evidence>
<feature type="transmembrane region" description="Helical" evidence="1">
    <location>
        <begin position="41"/>
        <end position="66"/>
    </location>
</feature>
<accession>A0ABS5D5X9</accession>
<proteinExistence type="predicted"/>
<reference evidence="2 3" key="1">
    <citation type="submission" date="2021-04" db="EMBL/GenBank/DDBJ databases">
        <title>Description of novel Flavobacterium sp. F-328.</title>
        <authorList>
            <person name="Saticioglu I.B."/>
        </authorList>
    </citation>
    <scope>NUCLEOTIDE SEQUENCE [LARGE SCALE GENOMIC DNA]</scope>
    <source>
        <strain evidence="2 3">F-328</strain>
    </source>
</reference>